<protein>
    <recommendedName>
        <fullName evidence="5">glutathione transferase</fullName>
        <ecNumber evidence="5">2.5.1.18</ecNumber>
    </recommendedName>
    <alternativeName>
        <fullName evidence="7">GST class-pi</fullName>
    </alternativeName>
</protein>
<feature type="domain" description="GST C-terminal" evidence="9">
    <location>
        <begin position="14"/>
        <end position="135"/>
    </location>
</feature>
<comment type="function">
    <text evidence="1">Conjugation of reduced glutathione to a wide number of exogenous and endogenous hydrophobic electrophiles.</text>
</comment>
<dbReference type="InterPro" id="IPR010987">
    <property type="entry name" value="Glutathione-S-Trfase_C-like"/>
</dbReference>
<dbReference type="GeneTree" id="ENSGT00940000166100"/>
<evidence type="ECO:0000256" key="4">
    <source>
        <dbReference type="ARBA" id="ARBA00011738"/>
    </source>
</evidence>
<organism evidence="10 11">
    <name type="scientific">Ciona savignyi</name>
    <name type="common">Pacific transparent sea squirt</name>
    <dbReference type="NCBI Taxonomy" id="51511"/>
    <lineage>
        <taxon>Eukaryota</taxon>
        <taxon>Metazoa</taxon>
        <taxon>Chordata</taxon>
        <taxon>Tunicata</taxon>
        <taxon>Ascidiacea</taxon>
        <taxon>Phlebobranchia</taxon>
        <taxon>Cionidae</taxon>
        <taxon>Ciona</taxon>
    </lineage>
</organism>
<name>H2ZHU3_CIOSA</name>
<evidence type="ECO:0000259" key="9">
    <source>
        <dbReference type="PROSITE" id="PS50405"/>
    </source>
</evidence>
<sequence>MKYLGRKYNLFPQTEEEMQRCDVAQGVVEDFRYKFINFSYYATDATFDKLKTAFEATFKAYMDRFEAYLTKHKWLAGDTLTYVDFGLFEAMDQIRVFDSKLFNDHPKVIQYLKEINDFKGVSEYRSSDRFRVFPINSKYAYWGGQSS</sequence>
<comment type="subunit">
    <text evidence="4">Homodimer.</text>
</comment>
<reference evidence="10" key="2">
    <citation type="submission" date="2025-08" db="UniProtKB">
        <authorList>
            <consortium name="Ensembl"/>
        </authorList>
    </citation>
    <scope>IDENTIFICATION</scope>
</reference>
<evidence type="ECO:0000313" key="10">
    <source>
        <dbReference type="Ensembl" id="ENSCSAVP00000017159.1"/>
    </source>
</evidence>
<dbReference type="PROSITE" id="PS50405">
    <property type="entry name" value="GST_CTER"/>
    <property type="match status" value="1"/>
</dbReference>
<dbReference type="FunFam" id="1.20.1050.10:FF:000020">
    <property type="entry name" value="Glutathione S-transferase P 1"/>
    <property type="match status" value="1"/>
</dbReference>
<dbReference type="HOGENOM" id="CLU_039475_2_2_1"/>
<dbReference type="eggNOG" id="KOG1695">
    <property type="taxonomic scope" value="Eukaryota"/>
</dbReference>
<evidence type="ECO:0000256" key="8">
    <source>
        <dbReference type="ARBA" id="ARBA00047960"/>
    </source>
</evidence>
<evidence type="ECO:0000256" key="3">
    <source>
        <dbReference type="ARBA" id="ARBA00007297"/>
    </source>
</evidence>
<dbReference type="SUPFAM" id="SSF47616">
    <property type="entry name" value="GST C-terminal domain-like"/>
    <property type="match status" value="1"/>
</dbReference>
<comment type="similarity">
    <text evidence="2">Belongs to the GST superfamily. Mu family.</text>
</comment>
<dbReference type="OMA" id="RYKFINF"/>
<keyword evidence="11" id="KW-1185">Reference proteome</keyword>
<dbReference type="PANTHER" id="PTHR11571:SF222">
    <property type="entry name" value="GLUTATHIONE TRANSFERASE"/>
    <property type="match status" value="1"/>
</dbReference>
<keyword evidence="6" id="KW-0808">Transferase</keyword>
<dbReference type="STRING" id="51511.ENSCSAVP00000017159"/>
<dbReference type="GO" id="GO:0004364">
    <property type="term" value="F:glutathione transferase activity"/>
    <property type="evidence" value="ECO:0007669"/>
    <property type="project" value="UniProtKB-EC"/>
</dbReference>
<evidence type="ECO:0000256" key="2">
    <source>
        <dbReference type="ARBA" id="ARBA00005861"/>
    </source>
</evidence>
<dbReference type="FunCoup" id="H2ZHU3">
    <property type="interactions" value="21"/>
</dbReference>
<dbReference type="Pfam" id="PF14497">
    <property type="entry name" value="GST_C_3"/>
    <property type="match status" value="1"/>
</dbReference>
<comment type="similarity">
    <text evidence="3">Belongs to the GST superfamily. Pi family.</text>
</comment>
<dbReference type="InterPro" id="IPR036282">
    <property type="entry name" value="Glutathione-S-Trfase_C_sf"/>
</dbReference>
<accession>H2ZHU3</accession>
<dbReference type="Ensembl" id="ENSCSAVT00000017346.1">
    <property type="protein sequence ID" value="ENSCSAVP00000017159.1"/>
    <property type="gene ID" value="ENSCSAVG00000010096.1"/>
</dbReference>
<dbReference type="GO" id="GO:0006749">
    <property type="term" value="P:glutathione metabolic process"/>
    <property type="evidence" value="ECO:0007669"/>
    <property type="project" value="TreeGrafter"/>
</dbReference>
<evidence type="ECO:0000256" key="6">
    <source>
        <dbReference type="ARBA" id="ARBA00022679"/>
    </source>
</evidence>
<dbReference type="InterPro" id="IPR050213">
    <property type="entry name" value="GST_superfamily"/>
</dbReference>
<comment type="catalytic activity">
    <reaction evidence="8">
        <text>RX + glutathione = an S-substituted glutathione + a halide anion + H(+)</text>
        <dbReference type="Rhea" id="RHEA:16437"/>
        <dbReference type="ChEBI" id="CHEBI:15378"/>
        <dbReference type="ChEBI" id="CHEBI:16042"/>
        <dbReference type="ChEBI" id="CHEBI:17792"/>
        <dbReference type="ChEBI" id="CHEBI:57925"/>
        <dbReference type="ChEBI" id="CHEBI:90779"/>
        <dbReference type="EC" id="2.5.1.18"/>
    </reaction>
</comment>
<dbReference type="AlphaFoldDB" id="H2ZHU3"/>
<evidence type="ECO:0000256" key="7">
    <source>
        <dbReference type="ARBA" id="ARBA00032759"/>
    </source>
</evidence>
<dbReference type="EC" id="2.5.1.18" evidence="5"/>
<evidence type="ECO:0000256" key="1">
    <source>
        <dbReference type="ARBA" id="ARBA00003701"/>
    </source>
</evidence>
<dbReference type="InParanoid" id="H2ZHU3"/>
<dbReference type="PANTHER" id="PTHR11571">
    <property type="entry name" value="GLUTATHIONE S-TRANSFERASE"/>
    <property type="match status" value="1"/>
</dbReference>
<reference evidence="10" key="3">
    <citation type="submission" date="2025-09" db="UniProtKB">
        <authorList>
            <consortium name="Ensembl"/>
        </authorList>
    </citation>
    <scope>IDENTIFICATION</scope>
</reference>
<evidence type="ECO:0000256" key="5">
    <source>
        <dbReference type="ARBA" id="ARBA00012452"/>
    </source>
</evidence>
<dbReference type="Proteomes" id="UP000007875">
    <property type="component" value="Unassembled WGS sequence"/>
</dbReference>
<dbReference type="InterPro" id="IPR004046">
    <property type="entry name" value="GST_C"/>
</dbReference>
<dbReference type="Gene3D" id="1.20.1050.130">
    <property type="match status" value="1"/>
</dbReference>
<reference evidence="11" key="1">
    <citation type="submission" date="2003-08" db="EMBL/GenBank/DDBJ databases">
        <authorList>
            <person name="Birren B."/>
            <person name="Nusbaum C."/>
            <person name="Abebe A."/>
            <person name="Abouelleil A."/>
            <person name="Adekoya E."/>
            <person name="Ait-zahra M."/>
            <person name="Allen N."/>
            <person name="Allen T."/>
            <person name="An P."/>
            <person name="Anderson M."/>
            <person name="Anderson S."/>
            <person name="Arachchi H."/>
            <person name="Armbruster J."/>
            <person name="Bachantsang P."/>
            <person name="Baldwin J."/>
            <person name="Barry A."/>
            <person name="Bayul T."/>
            <person name="Blitshsteyn B."/>
            <person name="Bloom T."/>
            <person name="Blye J."/>
            <person name="Boguslavskiy L."/>
            <person name="Borowsky M."/>
            <person name="Boukhgalter B."/>
            <person name="Brunache A."/>
            <person name="Butler J."/>
            <person name="Calixte N."/>
            <person name="Calvo S."/>
            <person name="Camarata J."/>
            <person name="Campo K."/>
            <person name="Chang J."/>
            <person name="Cheshatsang Y."/>
            <person name="Citroen M."/>
            <person name="Collymore A."/>
            <person name="Considine T."/>
            <person name="Cook A."/>
            <person name="Cooke P."/>
            <person name="Corum B."/>
            <person name="Cuomo C."/>
            <person name="David R."/>
            <person name="Dawoe T."/>
            <person name="Degray S."/>
            <person name="Dodge S."/>
            <person name="Dooley K."/>
            <person name="Dorje P."/>
            <person name="Dorjee K."/>
            <person name="Dorris L."/>
            <person name="Duffey N."/>
            <person name="Dupes A."/>
            <person name="Elkins T."/>
            <person name="Engels R."/>
            <person name="Erickson J."/>
            <person name="Farina A."/>
            <person name="Faro S."/>
            <person name="Ferreira P."/>
            <person name="Fischer H."/>
            <person name="Fitzgerald M."/>
            <person name="Foley K."/>
            <person name="Gage D."/>
            <person name="Galagan J."/>
            <person name="Gearin G."/>
            <person name="Gnerre S."/>
            <person name="Gnirke A."/>
            <person name="Goyette A."/>
            <person name="Graham J."/>
            <person name="Grandbois E."/>
            <person name="Gyaltsen K."/>
            <person name="Hafez N."/>
            <person name="Hagopian D."/>
            <person name="Hagos B."/>
            <person name="Hall J."/>
            <person name="Hatcher B."/>
            <person name="Heller A."/>
            <person name="Higgins H."/>
            <person name="Honan T."/>
            <person name="Horn A."/>
            <person name="Houde N."/>
            <person name="Hughes L."/>
            <person name="Hulme W."/>
            <person name="Husby E."/>
            <person name="Iliev I."/>
            <person name="Jaffe D."/>
            <person name="Jones C."/>
            <person name="Kamal M."/>
            <person name="Kamat A."/>
            <person name="Kamvysselis M."/>
            <person name="Karlsson E."/>
            <person name="Kells C."/>
            <person name="Kieu A."/>
            <person name="Kisner P."/>
            <person name="Kodira C."/>
            <person name="Kulbokas E."/>
            <person name="Labutti K."/>
            <person name="Lama D."/>
            <person name="Landers T."/>
            <person name="Leger J."/>
            <person name="Levine S."/>
            <person name="Lewis D."/>
            <person name="Lewis T."/>
            <person name="Lindblad-toh K."/>
            <person name="Liu X."/>
            <person name="Lokyitsang T."/>
            <person name="Lokyitsang Y."/>
            <person name="Lucien O."/>
            <person name="Lui A."/>
            <person name="Ma L.J."/>
            <person name="Mabbitt R."/>
            <person name="Macdonald J."/>
            <person name="Maclean C."/>
            <person name="Major J."/>
            <person name="Manning J."/>
            <person name="Marabella R."/>
            <person name="Maru K."/>
            <person name="Matthews C."/>
            <person name="Mauceli E."/>
            <person name="Mccarthy M."/>
            <person name="Mcdonough S."/>
            <person name="Mcghee T."/>
            <person name="Meldrim J."/>
            <person name="Meneus L."/>
            <person name="Mesirov J."/>
            <person name="Mihalev A."/>
            <person name="Mihova T."/>
            <person name="Mikkelsen T."/>
            <person name="Mlenga V."/>
            <person name="Moru K."/>
            <person name="Mozes J."/>
            <person name="Mulrain L."/>
            <person name="Munson G."/>
            <person name="Naylor J."/>
            <person name="Newes C."/>
            <person name="Nguyen C."/>
            <person name="Nguyen N."/>
            <person name="Nguyen T."/>
            <person name="Nicol R."/>
            <person name="Nielsen C."/>
            <person name="Nizzari M."/>
            <person name="Norbu C."/>
            <person name="Norbu N."/>
            <person name="O'donnell P."/>
            <person name="Okoawo O."/>
            <person name="O'leary S."/>
            <person name="Omotosho B."/>
            <person name="O'neill K."/>
            <person name="Osman S."/>
            <person name="Parker S."/>
            <person name="Perrin D."/>
            <person name="Phunkhang P."/>
            <person name="Piqani B."/>
            <person name="Purcell S."/>
            <person name="Rachupka T."/>
            <person name="Ramasamy U."/>
            <person name="Rameau R."/>
            <person name="Ray V."/>
            <person name="Raymond C."/>
            <person name="Retta R."/>
            <person name="Richardson S."/>
            <person name="Rise C."/>
            <person name="Rodriguez J."/>
            <person name="Rogers J."/>
            <person name="Rogov P."/>
            <person name="Rutman M."/>
            <person name="Schupbach R."/>
            <person name="Seaman C."/>
            <person name="Settipalli S."/>
            <person name="Sharpe T."/>
            <person name="Sheridan J."/>
            <person name="Sherpa N."/>
            <person name="Shi J."/>
            <person name="Smirnov S."/>
            <person name="Smith C."/>
            <person name="Sougnez C."/>
            <person name="Spencer B."/>
            <person name="Stalker J."/>
            <person name="Stange-thomann N."/>
            <person name="Stavropoulos S."/>
            <person name="Stetson K."/>
            <person name="Stone C."/>
            <person name="Stone S."/>
            <person name="Stubbs M."/>
            <person name="Talamas J."/>
            <person name="Tchuinga P."/>
            <person name="Tenzing P."/>
            <person name="Tesfaye S."/>
            <person name="Theodore J."/>
            <person name="Thoulutsang Y."/>
            <person name="Topham K."/>
            <person name="Towey S."/>
            <person name="Tsamla T."/>
            <person name="Tsomo N."/>
            <person name="Vallee D."/>
            <person name="Vassiliev H."/>
            <person name="Venkataraman V."/>
            <person name="Vinson J."/>
            <person name="Vo A."/>
            <person name="Wade C."/>
            <person name="Wang S."/>
            <person name="Wangchuk T."/>
            <person name="Wangdi T."/>
            <person name="Whittaker C."/>
            <person name="Wilkinson J."/>
            <person name="Wu Y."/>
            <person name="Wyman D."/>
            <person name="Yadav S."/>
            <person name="Yang S."/>
            <person name="Yang X."/>
            <person name="Yeager S."/>
            <person name="Yee E."/>
            <person name="Young G."/>
            <person name="Zainoun J."/>
            <person name="Zembeck L."/>
            <person name="Zimmer A."/>
            <person name="Zody M."/>
            <person name="Lander E."/>
        </authorList>
    </citation>
    <scope>NUCLEOTIDE SEQUENCE [LARGE SCALE GENOMIC DNA]</scope>
</reference>
<proteinExistence type="inferred from homology"/>
<evidence type="ECO:0000313" key="11">
    <source>
        <dbReference type="Proteomes" id="UP000007875"/>
    </source>
</evidence>